<evidence type="ECO:0000313" key="2">
    <source>
        <dbReference type="EMBL" id="MBW8725671.1"/>
    </source>
</evidence>
<accession>A0A952FNU9</accession>
<dbReference type="EMBL" id="JAEKLZ010000181">
    <property type="protein sequence ID" value="MBW8725671.1"/>
    <property type="molecule type" value="Genomic_DNA"/>
</dbReference>
<dbReference type="GO" id="GO:0003700">
    <property type="term" value="F:DNA-binding transcription factor activity"/>
    <property type="evidence" value="ECO:0007669"/>
    <property type="project" value="InterPro"/>
</dbReference>
<dbReference type="Gene3D" id="1.10.10.10">
    <property type="entry name" value="Winged helix-like DNA-binding domain superfamily/Winged helix DNA-binding domain"/>
    <property type="match status" value="1"/>
</dbReference>
<dbReference type="InterPro" id="IPR001845">
    <property type="entry name" value="HTH_ArsR_DNA-bd_dom"/>
</dbReference>
<dbReference type="Proteomes" id="UP000700706">
    <property type="component" value="Unassembled WGS sequence"/>
</dbReference>
<dbReference type="AlphaFoldDB" id="A0A952FNU9"/>
<evidence type="ECO:0000259" key="1">
    <source>
        <dbReference type="PROSITE" id="PS50987"/>
    </source>
</evidence>
<dbReference type="InterPro" id="IPR011991">
    <property type="entry name" value="ArsR-like_HTH"/>
</dbReference>
<sequence>MSGMRPPFQPDRDQLDLVTILAALSDPTRLGIVATLSEVGEVSCRSFGDGATKTALSYHYAKLREAGVTRTRIEGTQRFISLRRDDLDVKFPGLLDSIVTNARRTKPPGTAA</sequence>
<reference evidence="2" key="1">
    <citation type="submission" date="2020-06" db="EMBL/GenBank/DDBJ databases">
        <title>Stable isotope informed genome-resolved metagenomics uncovers potential trophic interactions in rhizosphere soil.</title>
        <authorList>
            <person name="Starr E.P."/>
            <person name="Shi S."/>
            <person name="Blazewicz S.J."/>
            <person name="Koch B.J."/>
            <person name="Probst A.J."/>
            <person name="Hungate B.A."/>
            <person name="Pett-Ridge J."/>
            <person name="Firestone M.K."/>
            <person name="Banfield J.F."/>
        </authorList>
    </citation>
    <scope>NUCLEOTIDE SEQUENCE</scope>
    <source>
        <strain evidence="2">YM_69_17</strain>
    </source>
</reference>
<gene>
    <name evidence="2" type="ORF">JF625_11030</name>
</gene>
<dbReference type="PROSITE" id="PS50987">
    <property type="entry name" value="HTH_ARSR_2"/>
    <property type="match status" value="1"/>
</dbReference>
<organism evidence="2 3">
    <name type="scientific">Inquilinus limosus</name>
    <dbReference type="NCBI Taxonomy" id="171674"/>
    <lineage>
        <taxon>Bacteria</taxon>
        <taxon>Pseudomonadati</taxon>
        <taxon>Pseudomonadota</taxon>
        <taxon>Alphaproteobacteria</taxon>
        <taxon>Rhodospirillales</taxon>
        <taxon>Rhodospirillaceae</taxon>
        <taxon>Inquilinus</taxon>
    </lineage>
</organism>
<dbReference type="PRINTS" id="PR00778">
    <property type="entry name" value="HTHARSR"/>
</dbReference>
<proteinExistence type="predicted"/>
<protein>
    <submittedName>
        <fullName evidence="2">Helix-turn-helix transcriptional regulator</fullName>
    </submittedName>
</protein>
<dbReference type="SMART" id="SM00418">
    <property type="entry name" value="HTH_ARSR"/>
    <property type="match status" value="1"/>
</dbReference>
<comment type="caution">
    <text evidence="2">The sequence shown here is derived from an EMBL/GenBank/DDBJ whole genome shotgun (WGS) entry which is preliminary data.</text>
</comment>
<name>A0A952FNU9_9PROT</name>
<dbReference type="InterPro" id="IPR036388">
    <property type="entry name" value="WH-like_DNA-bd_sf"/>
</dbReference>
<dbReference type="SUPFAM" id="SSF46785">
    <property type="entry name" value="Winged helix' DNA-binding domain"/>
    <property type="match status" value="1"/>
</dbReference>
<dbReference type="InterPro" id="IPR036390">
    <property type="entry name" value="WH_DNA-bd_sf"/>
</dbReference>
<dbReference type="CDD" id="cd00090">
    <property type="entry name" value="HTH_ARSR"/>
    <property type="match status" value="1"/>
</dbReference>
<evidence type="ECO:0000313" key="3">
    <source>
        <dbReference type="Proteomes" id="UP000700706"/>
    </source>
</evidence>
<feature type="domain" description="HTH arsR-type" evidence="1">
    <location>
        <begin position="9"/>
        <end position="106"/>
    </location>
</feature>